<feature type="region of interest" description="Disordered" evidence="1">
    <location>
        <begin position="90"/>
        <end position="124"/>
    </location>
</feature>
<gene>
    <name evidence="3" type="ORF">FVP60_01090</name>
</gene>
<feature type="transmembrane region" description="Helical" evidence="2">
    <location>
        <begin position="28"/>
        <end position="45"/>
    </location>
</feature>
<organism evidence="3 4">
    <name type="scientific">Microbacterium mitrae</name>
    <dbReference type="NCBI Taxonomy" id="664640"/>
    <lineage>
        <taxon>Bacteria</taxon>
        <taxon>Bacillati</taxon>
        <taxon>Actinomycetota</taxon>
        <taxon>Actinomycetes</taxon>
        <taxon>Micrococcales</taxon>
        <taxon>Microbacteriaceae</taxon>
        <taxon>Microbacterium</taxon>
    </lineage>
</organism>
<dbReference type="Pfam" id="PF11298">
    <property type="entry name" value="DUF3099"/>
    <property type="match status" value="1"/>
</dbReference>
<sequence length="124" mass="13161">MKKRTNTPSATSLPVAPRTEADGRVRQYVITMSIRTACVILVFAVQPLGWWTWIFAIGAAFLPYIAVVFANTPAPEDVAGIESPDRQLTQAAPAVPAQPEVPPVIMIRETPPPAGGTAEKPGAA</sequence>
<protein>
    <submittedName>
        <fullName evidence="3">DUF3099 domain-containing protein</fullName>
    </submittedName>
</protein>
<dbReference type="Proteomes" id="UP000321196">
    <property type="component" value="Unassembled WGS sequence"/>
</dbReference>
<dbReference type="AlphaFoldDB" id="A0A5C8HRK2"/>
<comment type="caution">
    <text evidence="3">The sequence shown here is derived from an EMBL/GenBank/DDBJ whole genome shotgun (WGS) entry which is preliminary data.</text>
</comment>
<dbReference type="EMBL" id="VRSW01000001">
    <property type="protein sequence ID" value="TXK05621.1"/>
    <property type="molecule type" value="Genomic_DNA"/>
</dbReference>
<keyword evidence="4" id="KW-1185">Reference proteome</keyword>
<keyword evidence="2" id="KW-1133">Transmembrane helix</keyword>
<evidence type="ECO:0000256" key="1">
    <source>
        <dbReference type="SAM" id="MobiDB-lite"/>
    </source>
</evidence>
<name>A0A5C8HRK2_9MICO</name>
<accession>A0A5C8HRK2</accession>
<keyword evidence="2" id="KW-0472">Membrane</keyword>
<evidence type="ECO:0000256" key="2">
    <source>
        <dbReference type="SAM" id="Phobius"/>
    </source>
</evidence>
<feature type="transmembrane region" description="Helical" evidence="2">
    <location>
        <begin position="51"/>
        <end position="70"/>
    </location>
</feature>
<keyword evidence="2" id="KW-0812">Transmembrane</keyword>
<proteinExistence type="predicted"/>
<dbReference type="InterPro" id="IPR021449">
    <property type="entry name" value="DUF3099"/>
</dbReference>
<evidence type="ECO:0000313" key="3">
    <source>
        <dbReference type="EMBL" id="TXK05621.1"/>
    </source>
</evidence>
<evidence type="ECO:0000313" key="4">
    <source>
        <dbReference type="Proteomes" id="UP000321196"/>
    </source>
</evidence>
<reference evidence="3 4" key="1">
    <citation type="submission" date="2019-08" db="EMBL/GenBank/DDBJ databases">
        <authorList>
            <person name="Dong K."/>
        </authorList>
    </citation>
    <scope>NUCLEOTIDE SEQUENCE [LARGE SCALE GENOMIC DNA]</scope>
    <source>
        <strain evidence="3 4">M4-8</strain>
    </source>
</reference>
<dbReference type="OrthoDB" id="4229919at2"/>
<dbReference type="RefSeq" id="WP_147824432.1">
    <property type="nucleotide sequence ID" value="NZ_BAAARG010000001.1"/>
</dbReference>